<feature type="domain" description="Tyrosine specific protein phosphatases" evidence="2">
    <location>
        <begin position="192"/>
        <end position="254"/>
    </location>
</feature>
<name>A0A914H1V8_GLORO</name>
<accession>A0A914H1V8</accession>
<dbReference type="AlphaFoldDB" id="A0A914H1V8"/>
<dbReference type="InterPro" id="IPR051029">
    <property type="entry name" value="mRNA_Capping_Enz/RNA_Phosphat"/>
</dbReference>
<evidence type="ECO:0000256" key="1">
    <source>
        <dbReference type="SAM" id="MobiDB-lite"/>
    </source>
</evidence>
<dbReference type="Gene3D" id="3.90.190.10">
    <property type="entry name" value="Protein tyrosine phosphatase superfamily"/>
    <property type="match status" value="2"/>
</dbReference>
<keyword evidence="3" id="KW-1185">Reference proteome</keyword>
<proteinExistence type="predicted"/>
<dbReference type="InterPro" id="IPR029021">
    <property type="entry name" value="Prot-tyrosine_phosphatase-like"/>
</dbReference>
<dbReference type="InterPro" id="IPR016130">
    <property type="entry name" value="Tyr_Pase_AS"/>
</dbReference>
<evidence type="ECO:0000313" key="4">
    <source>
        <dbReference type="WBParaSite" id="Gr19_v10_g13137.t1"/>
    </source>
</evidence>
<dbReference type="PANTHER" id="PTHR10367:SF9">
    <property type="entry name" value="DUAL-SPECIFICITY PHOSPHATASE 11 (RNA_RNP COMPLEX 1-INTERACTING)"/>
    <property type="match status" value="1"/>
</dbReference>
<dbReference type="SUPFAM" id="SSF52799">
    <property type="entry name" value="(Phosphotyrosine protein) phosphatases II"/>
    <property type="match status" value="1"/>
</dbReference>
<protein>
    <submittedName>
        <fullName evidence="4">RDD domain-containing protein</fullName>
    </submittedName>
</protein>
<dbReference type="WBParaSite" id="Gr19_v10_g13137.t1">
    <property type="protein sequence ID" value="Gr19_v10_g13137.t1"/>
    <property type="gene ID" value="Gr19_v10_g13137"/>
</dbReference>
<dbReference type="GO" id="GO:0004651">
    <property type="term" value="F:polynucleotide 5'-phosphatase activity"/>
    <property type="evidence" value="ECO:0007669"/>
    <property type="project" value="TreeGrafter"/>
</dbReference>
<feature type="compositionally biased region" description="Basic and acidic residues" evidence="1">
    <location>
        <begin position="1"/>
        <end position="10"/>
    </location>
</feature>
<dbReference type="PROSITE" id="PS50056">
    <property type="entry name" value="TYR_PHOSPHATASE_2"/>
    <property type="match status" value="1"/>
</dbReference>
<dbReference type="InterPro" id="IPR000387">
    <property type="entry name" value="Tyr_Pase_dom"/>
</dbReference>
<organism evidence="3 4">
    <name type="scientific">Globodera rostochiensis</name>
    <name type="common">Golden nematode worm</name>
    <name type="synonym">Heterodera rostochiensis</name>
    <dbReference type="NCBI Taxonomy" id="31243"/>
    <lineage>
        <taxon>Eukaryota</taxon>
        <taxon>Metazoa</taxon>
        <taxon>Ecdysozoa</taxon>
        <taxon>Nematoda</taxon>
        <taxon>Chromadorea</taxon>
        <taxon>Rhabditida</taxon>
        <taxon>Tylenchina</taxon>
        <taxon>Tylenchomorpha</taxon>
        <taxon>Tylenchoidea</taxon>
        <taxon>Heteroderidae</taxon>
        <taxon>Heteroderinae</taxon>
        <taxon>Globodera</taxon>
    </lineage>
</organism>
<evidence type="ECO:0000259" key="2">
    <source>
        <dbReference type="PROSITE" id="PS50056"/>
    </source>
</evidence>
<reference evidence="4" key="1">
    <citation type="submission" date="2022-11" db="UniProtKB">
        <authorList>
            <consortium name="WormBaseParasite"/>
        </authorList>
    </citation>
    <scope>IDENTIFICATION</scope>
</reference>
<dbReference type="InterPro" id="IPR000340">
    <property type="entry name" value="Dual-sp_phosphatase_cat-dom"/>
</dbReference>
<sequence length="284" mass="31982">MDEQPKKLDATKNSPQRLSKRKRVTVAEKLTEKKNCRANNPLGYSRQDVKALTNWSHRGERSQHWSGTKEANDRSSKAKYSGSNQSNSEERRNGERRGGGGDGGGRNCGAIPDRWLQYQIAISQPIGNTRFLAFKTPLGSLFFDASKFKDRQEHRFEVESVIDHVRFLETSLGLVIDLTNTDRYYDCALWSTHEVQYVKIRCPGHERGNDGRLVGVHCTHGLNRTGYLICRYLIEELGWSADNAIEGFRVARGGREAFGTAASQWQTAVCATLVIEFLLVCVSP</sequence>
<dbReference type="Proteomes" id="UP000887572">
    <property type="component" value="Unplaced"/>
</dbReference>
<dbReference type="Pfam" id="PF00782">
    <property type="entry name" value="DSPc"/>
    <property type="match status" value="1"/>
</dbReference>
<dbReference type="PANTHER" id="PTHR10367">
    <property type="entry name" value="MRNA-CAPPING ENZYME"/>
    <property type="match status" value="1"/>
</dbReference>
<dbReference type="PROSITE" id="PS00383">
    <property type="entry name" value="TYR_PHOSPHATASE_1"/>
    <property type="match status" value="1"/>
</dbReference>
<feature type="compositionally biased region" description="Basic and acidic residues" evidence="1">
    <location>
        <begin position="25"/>
        <end position="35"/>
    </location>
</feature>
<evidence type="ECO:0000313" key="3">
    <source>
        <dbReference type="Proteomes" id="UP000887572"/>
    </source>
</evidence>
<feature type="region of interest" description="Disordered" evidence="1">
    <location>
        <begin position="1"/>
        <end position="106"/>
    </location>
</feature>
<feature type="compositionally biased region" description="Basic and acidic residues" evidence="1">
    <location>
        <begin position="88"/>
        <end position="99"/>
    </location>
</feature>